<dbReference type="CDD" id="cd06261">
    <property type="entry name" value="TM_PBP2"/>
    <property type="match status" value="1"/>
</dbReference>
<dbReference type="PROSITE" id="PS50928">
    <property type="entry name" value="ABC_TM1"/>
    <property type="match status" value="1"/>
</dbReference>
<keyword evidence="6 9" id="KW-0812">Transmembrane</keyword>
<dbReference type="GO" id="GO:0005886">
    <property type="term" value="C:plasma membrane"/>
    <property type="evidence" value="ECO:0007669"/>
    <property type="project" value="UniProtKB-SubCell"/>
</dbReference>
<keyword evidence="5" id="KW-0592">Phosphate transport</keyword>
<feature type="transmembrane region" description="Helical" evidence="9">
    <location>
        <begin position="249"/>
        <end position="268"/>
    </location>
</feature>
<dbReference type="InterPro" id="IPR005672">
    <property type="entry name" value="Phosphate_PstA"/>
</dbReference>
<evidence type="ECO:0000259" key="10">
    <source>
        <dbReference type="PROSITE" id="PS50928"/>
    </source>
</evidence>
<evidence type="ECO:0000256" key="2">
    <source>
        <dbReference type="ARBA" id="ARBA00007069"/>
    </source>
</evidence>
<dbReference type="Gene3D" id="1.10.3720.10">
    <property type="entry name" value="MetI-like"/>
    <property type="match status" value="1"/>
</dbReference>
<comment type="similarity">
    <text evidence="2 9">Belongs to the binding-protein-dependent transport system permease family. CysTW subfamily.</text>
</comment>
<feature type="domain" description="ABC transmembrane type-1" evidence="10">
    <location>
        <begin position="88"/>
        <end position="293"/>
    </location>
</feature>
<reference evidence="12" key="1">
    <citation type="submission" date="2018-04" db="EMBL/GenBank/DDBJ databases">
        <authorList>
            <person name="Cornet L."/>
        </authorList>
    </citation>
    <scope>NUCLEOTIDE SEQUENCE [LARGE SCALE GENOMIC DNA]</scope>
</reference>
<dbReference type="Pfam" id="PF00528">
    <property type="entry name" value="BPD_transp_1"/>
    <property type="match status" value="1"/>
</dbReference>
<dbReference type="InterPro" id="IPR000515">
    <property type="entry name" value="MetI-like"/>
</dbReference>
<keyword evidence="4 9" id="KW-1003">Cell membrane</keyword>
<name>A0A2W4W317_9CYAN</name>
<dbReference type="GO" id="GO:0035435">
    <property type="term" value="P:phosphate ion transmembrane transport"/>
    <property type="evidence" value="ECO:0007669"/>
    <property type="project" value="InterPro"/>
</dbReference>
<evidence type="ECO:0000256" key="7">
    <source>
        <dbReference type="ARBA" id="ARBA00022989"/>
    </source>
</evidence>
<organism evidence="11 12">
    <name type="scientific">Shackletoniella antarctica</name>
    <dbReference type="NCBI Taxonomy" id="268115"/>
    <lineage>
        <taxon>Bacteria</taxon>
        <taxon>Bacillati</taxon>
        <taxon>Cyanobacteriota</taxon>
        <taxon>Cyanophyceae</taxon>
        <taxon>Oculatellales</taxon>
        <taxon>Oculatellaceae</taxon>
        <taxon>Shackletoniella</taxon>
    </lineage>
</organism>
<dbReference type="NCBIfam" id="TIGR00974">
    <property type="entry name" value="3a0107s02c"/>
    <property type="match status" value="1"/>
</dbReference>
<sequence>MTTISGVPGDSSDTFDIQSLKAKRSRSRNLFNIIMTGLSGLSILIALVPLVLVLFYVFINGVNRLDLDLFTQLPPPPGSAGGGIANAIVGTLIVVAIAAAISVPIGVLCAIWLSEFGGGDTSIDEYVRFGVNILAGVPSIIAGVFIYGIMVRPGRPGYSALAGGVALAVLMLPTIVRTADEALKIVPQEIRWAALAVGASNYQTILKVVLPAAIPSILTGVTLAIARAAGETAPLIFTALFSPFRFNGVTNPIATLSVLVYNFATLPFQPQQELAWAASLVLVLMVLLTSIIARVVTRQKTY</sequence>
<keyword evidence="3" id="KW-0813">Transport</keyword>
<dbReference type="InterPro" id="IPR051408">
    <property type="entry name" value="Phosphate_transprt_permease"/>
</dbReference>
<dbReference type="Proteomes" id="UP000249081">
    <property type="component" value="Unassembled WGS sequence"/>
</dbReference>
<feature type="transmembrane region" description="Helical" evidence="9">
    <location>
        <begin position="84"/>
        <end position="114"/>
    </location>
</feature>
<feature type="transmembrane region" description="Helical" evidence="9">
    <location>
        <begin position="30"/>
        <end position="59"/>
    </location>
</feature>
<feature type="transmembrane region" description="Helical" evidence="9">
    <location>
        <begin position="126"/>
        <end position="150"/>
    </location>
</feature>
<gene>
    <name evidence="11" type="primary">pstA</name>
    <name evidence="11" type="ORF">DCF17_13280</name>
</gene>
<evidence type="ECO:0000256" key="6">
    <source>
        <dbReference type="ARBA" id="ARBA00022692"/>
    </source>
</evidence>
<dbReference type="SUPFAM" id="SSF161098">
    <property type="entry name" value="MetI-like"/>
    <property type="match status" value="1"/>
</dbReference>
<proteinExistence type="inferred from homology"/>
<evidence type="ECO:0000313" key="11">
    <source>
        <dbReference type="EMBL" id="PZO39473.1"/>
    </source>
</evidence>
<dbReference type="InterPro" id="IPR035906">
    <property type="entry name" value="MetI-like_sf"/>
</dbReference>
<evidence type="ECO:0000256" key="9">
    <source>
        <dbReference type="RuleBase" id="RU363043"/>
    </source>
</evidence>
<reference evidence="11 12" key="2">
    <citation type="submission" date="2018-06" db="EMBL/GenBank/DDBJ databases">
        <title>Metagenomic assembly of (sub)arctic Cyanobacteria and their associated microbiome from non-axenic cultures.</title>
        <authorList>
            <person name="Baurain D."/>
        </authorList>
    </citation>
    <scope>NUCLEOTIDE SEQUENCE [LARGE SCALE GENOMIC DNA]</scope>
    <source>
        <strain evidence="11">ULC041bin1</strain>
    </source>
</reference>
<dbReference type="EMBL" id="QBMN01000088">
    <property type="protein sequence ID" value="PZO39473.1"/>
    <property type="molecule type" value="Genomic_DNA"/>
</dbReference>
<evidence type="ECO:0000256" key="5">
    <source>
        <dbReference type="ARBA" id="ARBA00022592"/>
    </source>
</evidence>
<dbReference type="PANTHER" id="PTHR42922:SF1">
    <property type="entry name" value="PHOSPHATE TRANSPORT SYSTEM PERMEASE PROTEIN PSTA"/>
    <property type="match status" value="1"/>
</dbReference>
<comment type="caution">
    <text evidence="11">The sequence shown here is derived from an EMBL/GenBank/DDBJ whole genome shotgun (WGS) entry which is preliminary data.</text>
</comment>
<dbReference type="GO" id="GO:0005315">
    <property type="term" value="F:phosphate transmembrane transporter activity"/>
    <property type="evidence" value="ECO:0007669"/>
    <property type="project" value="InterPro"/>
</dbReference>
<evidence type="ECO:0000256" key="4">
    <source>
        <dbReference type="ARBA" id="ARBA00022475"/>
    </source>
</evidence>
<dbReference type="PANTHER" id="PTHR42922">
    <property type="entry name" value="PHOSPHATE TRANSPORT SYSTEM PERMEASE PROTEIN PSTA"/>
    <property type="match status" value="1"/>
</dbReference>
<feature type="transmembrane region" description="Helical" evidence="9">
    <location>
        <begin position="274"/>
        <end position="296"/>
    </location>
</feature>
<comment type="subcellular location">
    <subcellularLocation>
        <location evidence="1 9">Cell membrane</location>
        <topology evidence="1 9">Multi-pass membrane protein</topology>
    </subcellularLocation>
</comment>
<keyword evidence="7 9" id="KW-1133">Transmembrane helix</keyword>
<protein>
    <recommendedName>
        <fullName evidence="9">Phosphate transport system permease protein PstA</fullName>
    </recommendedName>
</protein>
<evidence type="ECO:0000256" key="8">
    <source>
        <dbReference type="ARBA" id="ARBA00023136"/>
    </source>
</evidence>
<accession>A0A2W4W317</accession>
<evidence type="ECO:0000256" key="3">
    <source>
        <dbReference type="ARBA" id="ARBA00022448"/>
    </source>
</evidence>
<dbReference type="AlphaFoldDB" id="A0A2W4W317"/>
<evidence type="ECO:0000256" key="1">
    <source>
        <dbReference type="ARBA" id="ARBA00004651"/>
    </source>
</evidence>
<evidence type="ECO:0000313" key="12">
    <source>
        <dbReference type="Proteomes" id="UP000249081"/>
    </source>
</evidence>
<keyword evidence="8 9" id="KW-0472">Membrane</keyword>
<feature type="transmembrane region" description="Helical" evidence="9">
    <location>
        <begin position="156"/>
        <end position="176"/>
    </location>
</feature>